<dbReference type="AlphaFoldDB" id="A0A0N4UAY6"/>
<feature type="compositionally biased region" description="Polar residues" evidence="1">
    <location>
        <begin position="267"/>
        <end position="286"/>
    </location>
</feature>
<dbReference type="PANTHER" id="PTHR14918:SF3">
    <property type="entry name" value="KICSTOR COMPLEX PROTEIN SZT2"/>
    <property type="match status" value="1"/>
</dbReference>
<dbReference type="Proteomes" id="UP000274756">
    <property type="component" value="Unassembled WGS sequence"/>
</dbReference>
<organism evidence="3 5">
    <name type="scientific">Dracunculus medinensis</name>
    <name type="common">Guinea worm</name>
    <dbReference type="NCBI Taxonomy" id="318479"/>
    <lineage>
        <taxon>Eukaryota</taxon>
        <taxon>Metazoa</taxon>
        <taxon>Ecdysozoa</taxon>
        <taxon>Nematoda</taxon>
        <taxon>Chromadorea</taxon>
        <taxon>Rhabditida</taxon>
        <taxon>Spirurina</taxon>
        <taxon>Dracunculoidea</taxon>
        <taxon>Dracunculidae</taxon>
        <taxon>Dracunculus</taxon>
    </lineage>
</organism>
<dbReference type="PANTHER" id="PTHR14918">
    <property type="entry name" value="KICSTOR COMPLEX PROTEIN SZT2"/>
    <property type="match status" value="1"/>
</dbReference>
<dbReference type="WBParaSite" id="DME_0000434001-mRNA-1">
    <property type="protein sequence ID" value="DME_0000434001-mRNA-1"/>
    <property type="gene ID" value="DME_0000434001"/>
</dbReference>
<protein>
    <submittedName>
        <fullName evidence="5">Protein SZT2</fullName>
    </submittedName>
</protein>
<evidence type="ECO:0000313" key="4">
    <source>
        <dbReference type="Proteomes" id="UP000274756"/>
    </source>
</evidence>
<feature type="region of interest" description="Disordered" evidence="1">
    <location>
        <begin position="255"/>
        <end position="287"/>
    </location>
</feature>
<evidence type="ECO:0000313" key="2">
    <source>
        <dbReference type="EMBL" id="VDN58250.1"/>
    </source>
</evidence>
<name>A0A0N4UAY6_DRAME</name>
<dbReference type="InterPro" id="IPR033228">
    <property type="entry name" value="SZT2"/>
</dbReference>
<gene>
    <name evidence="2" type="ORF">DME_LOCUS8223</name>
</gene>
<sequence>MSKGNNSSREEAKNFNEIREAREVFLFMHRDFRVSRNIRALWLFDHLNKFVSIEHADFDVNSVRSIKRHSLRDFLFFYLGFYVGENYGKEIKIVGIIAKDNGAICEGEQLKICTDTVVTFLSKLYRLVFVLDLSPSVFVVDDSLECVLHERLLNCLQKCLRDFNFPGTQRKFRPQLYISICVYTPFISFEEEKVLLQGILLNSENIENILEFVRKRFTNFVNNLCTSMQPHLRRWNSEWKREIQDEEFLPQNFFASQPHQSDDNCVGRSSSAASGNSKRKNSGNFTRSDEGFIHPEWSLIFMLGTGLLGIQMLPENTQSGIIIITDGICSMPDLRALQQLLTQLRSFTVTCSFIQIQQRNFNESVFGHVSCPELLHFLAMATFGTYLPECQCSMPVILPPDINAFHRALLCWNFQRALADNVHIRNLVKEINPGFADFYTSDIVRRRYLSVEYETSLPNLLYVRMREGYTIKGIRELLKVSLIFEAPYNIMKDLLVECSSLNRQITADVFKNSINSLIQADHLLIHIHSFNQHRDYFSLPSKVNSENPLFRFLPNGSKSTVTLHSRELESQSSLEPSICRFIEFWRLLSDLDEGIWQKWVHTHILRLVLTHDQPLPKNIFMKNCNSSKAMRITSQDALIALNQTFSQLTTFPLVRNQSYIKFVGRLDKNQVPEFFYLVRTNVVESPFITVKFAFLGGISCIVDDIKRRLKSLSMDIQTFYTVVNDFSDVRDDTSTFYRTSQVPAVTVVRRPLERILVRYKNIPPVLDRIIRLEKTYSCREKILHNAIAQYLCCKRRIWYIKSFCTDYLVSALSAEYILHTILQ</sequence>
<reference evidence="5" key="1">
    <citation type="submission" date="2017-02" db="UniProtKB">
        <authorList>
            <consortium name="WormBaseParasite"/>
        </authorList>
    </citation>
    <scope>IDENTIFICATION</scope>
</reference>
<accession>A0A0N4UAY6</accession>
<evidence type="ECO:0000313" key="5">
    <source>
        <dbReference type="WBParaSite" id="DME_0000434001-mRNA-1"/>
    </source>
</evidence>
<dbReference type="STRING" id="318479.A0A0N4UAY6"/>
<dbReference type="GO" id="GO:0005777">
    <property type="term" value="C:peroxisome"/>
    <property type="evidence" value="ECO:0007669"/>
    <property type="project" value="InterPro"/>
</dbReference>
<dbReference type="OrthoDB" id="43547at2759"/>
<reference evidence="2 4" key="2">
    <citation type="submission" date="2018-11" db="EMBL/GenBank/DDBJ databases">
        <authorList>
            <consortium name="Pathogen Informatics"/>
        </authorList>
    </citation>
    <scope>NUCLEOTIDE SEQUENCE [LARGE SCALE GENOMIC DNA]</scope>
</reference>
<dbReference type="EMBL" id="UYYG01001166">
    <property type="protein sequence ID" value="VDN58250.1"/>
    <property type="molecule type" value="Genomic_DNA"/>
</dbReference>
<evidence type="ECO:0000313" key="3">
    <source>
        <dbReference type="Proteomes" id="UP000038040"/>
    </source>
</evidence>
<keyword evidence="4" id="KW-1185">Reference proteome</keyword>
<evidence type="ECO:0000256" key="1">
    <source>
        <dbReference type="SAM" id="MobiDB-lite"/>
    </source>
</evidence>
<proteinExistence type="predicted"/>
<dbReference type="Proteomes" id="UP000038040">
    <property type="component" value="Unplaced"/>
</dbReference>